<comment type="similarity">
    <text evidence="1">Belongs to the glycosyl hydrolase 16 family.</text>
</comment>
<dbReference type="VEuPathDB" id="VectorBase:LDEU011712"/>
<dbReference type="CDD" id="cd08023">
    <property type="entry name" value="GH16_laminarinase_like"/>
    <property type="match status" value="1"/>
</dbReference>
<dbReference type="AlphaFoldDB" id="A0A443RYS5"/>
<evidence type="ECO:0000313" key="4">
    <source>
        <dbReference type="Proteomes" id="UP000288716"/>
    </source>
</evidence>
<name>A0A443RYS5_9ACAR</name>
<gene>
    <name evidence="3" type="ORF">B4U80_12103</name>
</gene>
<feature type="domain" description="GH16" evidence="2">
    <location>
        <begin position="1"/>
        <end position="151"/>
    </location>
</feature>
<dbReference type="EMBL" id="NCKV01018286">
    <property type="protein sequence ID" value="RWS20328.1"/>
    <property type="molecule type" value="Genomic_DNA"/>
</dbReference>
<accession>A0A443RYS5</accession>
<protein>
    <recommendedName>
        <fullName evidence="2">GH16 domain-containing protein</fullName>
    </recommendedName>
</protein>
<dbReference type="InterPro" id="IPR000757">
    <property type="entry name" value="Beta-glucanase-like"/>
</dbReference>
<dbReference type="InterPro" id="IPR050546">
    <property type="entry name" value="Glycosyl_Hydrlase_16"/>
</dbReference>
<reference evidence="3 4" key="1">
    <citation type="journal article" date="2018" name="Gigascience">
        <title>Genomes of trombidid mites reveal novel predicted allergens and laterally-transferred genes associated with secondary metabolism.</title>
        <authorList>
            <person name="Dong X."/>
            <person name="Chaisiri K."/>
            <person name="Xia D."/>
            <person name="Armstrong S.D."/>
            <person name="Fang Y."/>
            <person name="Donnelly M.J."/>
            <person name="Kadowaki T."/>
            <person name="McGarry J.W."/>
            <person name="Darby A.C."/>
            <person name="Makepeace B.L."/>
        </authorList>
    </citation>
    <scope>NUCLEOTIDE SEQUENCE [LARGE SCALE GENOMIC DNA]</scope>
    <source>
        <strain evidence="3">UoL-UT</strain>
    </source>
</reference>
<sequence length="151" mass="17365">MCYKQANVIVNKGLTITAKPEVNDCDDGPSNFTSGRIKTLNTFNFTYIEVKAKLTKGNNLQPAIWTKYPVRNDYEEIGLVEQKGTESDKLVTSVHWGNMGAKKLTKINKRCKTSDLSEAYHIYAVRRTDSELIFYFDKVEYFRVNRSFDDT</sequence>
<dbReference type="PROSITE" id="PS51762">
    <property type="entry name" value="GH16_2"/>
    <property type="match status" value="1"/>
</dbReference>
<evidence type="ECO:0000259" key="2">
    <source>
        <dbReference type="PROSITE" id="PS51762"/>
    </source>
</evidence>
<dbReference type="GO" id="GO:0004553">
    <property type="term" value="F:hydrolase activity, hydrolyzing O-glycosyl compounds"/>
    <property type="evidence" value="ECO:0007669"/>
    <property type="project" value="InterPro"/>
</dbReference>
<dbReference type="InterPro" id="IPR013320">
    <property type="entry name" value="ConA-like_dom_sf"/>
</dbReference>
<organism evidence="3 4">
    <name type="scientific">Leptotrombidium deliense</name>
    <dbReference type="NCBI Taxonomy" id="299467"/>
    <lineage>
        <taxon>Eukaryota</taxon>
        <taxon>Metazoa</taxon>
        <taxon>Ecdysozoa</taxon>
        <taxon>Arthropoda</taxon>
        <taxon>Chelicerata</taxon>
        <taxon>Arachnida</taxon>
        <taxon>Acari</taxon>
        <taxon>Acariformes</taxon>
        <taxon>Trombidiformes</taxon>
        <taxon>Prostigmata</taxon>
        <taxon>Anystina</taxon>
        <taxon>Parasitengona</taxon>
        <taxon>Trombiculoidea</taxon>
        <taxon>Trombiculidae</taxon>
        <taxon>Leptotrombidium</taxon>
    </lineage>
</organism>
<dbReference type="OrthoDB" id="6476590at2759"/>
<dbReference type="SUPFAM" id="SSF49899">
    <property type="entry name" value="Concanavalin A-like lectins/glucanases"/>
    <property type="match status" value="1"/>
</dbReference>
<dbReference type="PANTHER" id="PTHR10963:SF55">
    <property type="entry name" value="GLYCOSIDE HYDROLASE FAMILY 16 PROTEIN"/>
    <property type="match status" value="1"/>
</dbReference>
<proteinExistence type="inferred from homology"/>
<dbReference type="Pfam" id="PF00722">
    <property type="entry name" value="Glyco_hydro_16"/>
    <property type="match status" value="1"/>
</dbReference>
<evidence type="ECO:0000256" key="1">
    <source>
        <dbReference type="ARBA" id="ARBA00006865"/>
    </source>
</evidence>
<comment type="caution">
    <text evidence="3">The sequence shown here is derived from an EMBL/GenBank/DDBJ whole genome shotgun (WGS) entry which is preliminary data.</text>
</comment>
<keyword evidence="4" id="KW-1185">Reference proteome</keyword>
<dbReference type="Gene3D" id="2.60.120.200">
    <property type="match status" value="1"/>
</dbReference>
<dbReference type="PANTHER" id="PTHR10963">
    <property type="entry name" value="GLYCOSYL HYDROLASE-RELATED"/>
    <property type="match status" value="1"/>
</dbReference>
<dbReference type="Proteomes" id="UP000288716">
    <property type="component" value="Unassembled WGS sequence"/>
</dbReference>
<evidence type="ECO:0000313" key="3">
    <source>
        <dbReference type="EMBL" id="RWS20328.1"/>
    </source>
</evidence>
<dbReference type="GO" id="GO:0005975">
    <property type="term" value="P:carbohydrate metabolic process"/>
    <property type="evidence" value="ECO:0007669"/>
    <property type="project" value="InterPro"/>
</dbReference>